<name>A0ABM1N749_NICVS</name>
<dbReference type="InterPro" id="IPR050549">
    <property type="entry name" value="MFS_Trehalose_Transporter"/>
</dbReference>
<proteinExistence type="predicted"/>
<dbReference type="GeneID" id="108566989"/>
<accession>A0ABM1N749</accession>
<evidence type="ECO:0000256" key="1">
    <source>
        <dbReference type="SAM" id="Phobius"/>
    </source>
</evidence>
<sequence>MILSACMSLSSKLVGEDSSLGSPMDVEDADKDIQGRLANVLKHFIGFLIFSVGPFVSYTVLGIMCAAFHIFISMPKSPYYLMQVERSEDARNALIKFQPAGVDDKTLDQRLDEIANSYHPASLYPLNIRPGAIVSAMIIDRLGRKPVLLISYGLCGLALLSKGIYFYLQDFAHANDDTIS</sequence>
<reference evidence="3" key="1">
    <citation type="submission" date="2025-08" db="UniProtKB">
        <authorList>
            <consortium name="RefSeq"/>
        </authorList>
    </citation>
    <scope>IDENTIFICATION</scope>
    <source>
        <tissue evidence="3">Whole Larva</tissue>
    </source>
</reference>
<dbReference type="Proteomes" id="UP000695000">
    <property type="component" value="Unplaced"/>
</dbReference>
<evidence type="ECO:0000313" key="3">
    <source>
        <dbReference type="RefSeq" id="XP_017782649.1"/>
    </source>
</evidence>
<feature type="transmembrane region" description="Helical" evidence="1">
    <location>
        <begin position="147"/>
        <end position="168"/>
    </location>
</feature>
<dbReference type="RefSeq" id="XP_017782649.1">
    <property type="nucleotide sequence ID" value="XM_017927160.1"/>
</dbReference>
<keyword evidence="2" id="KW-1185">Reference proteome</keyword>
<dbReference type="PANTHER" id="PTHR48021:SF46">
    <property type="entry name" value="MAJOR FACILITATOR SUPERFAMILY (MFS) PROFILE DOMAIN-CONTAINING PROTEIN"/>
    <property type="match status" value="1"/>
</dbReference>
<feature type="transmembrane region" description="Helical" evidence="1">
    <location>
        <begin position="44"/>
        <end position="72"/>
    </location>
</feature>
<protein>
    <submittedName>
        <fullName evidence="3">Uncharacterized protein LOC108566989</fullName>
    </submittedName>
</protein>
<dbReference type="Gene3D" id="1.20.1250.20">
    <property type="entry name" value="MFS general substrate transporter like domains"/>
    <property type="match status" value="1"/>
</dbReference>
<gene>
    <name evidence="3" type="primary">LOC108566989</name>
</gene>
<dbReference type="SUPFAM" id="SSF103473">
    <property type="entry name" value="MFS general substrate transporter"/>
    <property type="match status" value="1"/>
</dbReference>
<keyword evidence="1" id="KW-0812">Transmembrane</keyword>
<keyword evidence="1" id="KW-0472">Membrane</keyword>
<keyword evidence="1" id="KW-1133">Transmembrane helix</keyword>
<organism evidence="2 3">
    <name type="scientific">Nicrophorus vespilloides</name>
    <name type="common">Boreal carrion beetle</name>
    <dbReference type="NCBI Taxonomy" id="110193"/>
    <lineage>
        <taxon>Eukaryota</taxon>
        <taxon>Metazoa</taxon>
        <taxon>Ecdysozoa</taxon>
        <taxon>Arthropoda</taxon>
        <taxon>Hexapoda</taxon>
        <taxon>Insecta</taxon>
        <taxon>Pterygota</taxon>
        <taxon>Neoptera</taxon>
        <taxon>Endopterygota</taxon>
        <taxon>Coleoptera</taxon>
        <taxon>Polyphaga</taxon>
        <taxon>Staphyliniformia</taxon>
        <taxon>Silphidae</taxon>
        <taxon>Nicrophorinae</taxon>
        <taxon>Nicrophorus</taxon>
    </lineage>
</organism>
<dbReference type="PANTHER" id="PTHR48021">
    <property type="match status" value="1"/>
</dbReference>
<dbReference type="InterPro" id="IPR036259">
    <property type="entry name" value="MFS_trans_sf"/>
</dbReference>
<evidence type="ECO:0000313" key="2">
    <source>
        <dbReference type="Proteomes" id="UP000695000"/>
    </source>
</evidence>